<dbReference type="Gene3D" id="3.60.40.10">
    <property type="entry name" value="PPM-type phosphatase domain"/>
    <property type="match status" value="1"/>
</dbReference>
<evidence type="ECO:0000256" key="1">
    <source>
        <dbReference type="SAM" id="Phobius"/>
    </source>
</evidence>
<dbReference type="CDD" id="cd00143">
    <property type="entry name" value="PP2Cc"/>
    <property type="match status" value="1"/>
</dbReference>
<reference evidence="3 4" key="1">
    <citation type="journal article" date="2018" name="Sci. Rep.">
        <title>Genome Features and Biochemical Characteristics of a Robust, Fast Growing and Naturally Transformable Cyanobacterium Synechococcus elongatus PCC 11801 Isolated from India.</title>
        <authorList>
            <person name="Jaiswal D."/>
            <person name="Sengupta A."/>
            <person name="Sohoni S."/>
            <person name="Sengupta S."/>
            <person name="Phadnavis A.G."/>
            <person name="Pakrasi H.B."/>
            <person name="Wangikar P.P."/>
        </authorList>
    </citation>
    <scope>NUCLEOTIDE SEQUENCE [LARGE SCALE GENOMIC DNA]</scope>
    <source>
        <strain evidence="3 4">PCC 11801</strain>
    </source>
</reference>
<dbReference type="InterPro" id="IPR001932">
    <property type="entry name" value="PPM-type_phosphatase-like_dom"/>
</dbReference>
<dbReference type="Proteomes" id="UP000267249">
    <property type="component" value="Chromosome"/>
</dbReference>
<feature type="domain" description="PPM-type phosphatase" evidence="2">
    <location>
        <begin position="260"/>
        <end position="510"/>
    </location>
</feature>
<dbReference type="InterPro" id="IPR036457">
    <property type="entry name" value="PPM-type-like_dom_sf"/>
</dbReference>
<keyword evidence="1" id="KW-0472">Membrane</keyword>
<dbReference type="SUPFAM" id="SSF81606">
    <property type="entry name" value="PP2C-like"/>
    <property type="match status" value="1"/>
</dbReference>
<dbReference type="SMART" id="SM00331">
    <property type="entry name" value="PP2C_SIG"/>
    <property type="match status" value="1"/>
</dbReference>
<dbReference type="SMART" id="SM00332">
    <property type="entry name" value="PP2Cc"/>
    <property type="match status" value="1"/>
</dbReference>
<gene>
    <name evidence="3" type="ORF">DOP62_07200</name>
</gene>
<evidence type="ECO:0000313" key="3">
    <source>
        <dbReference type="EMBL" id="WVS92364.1"/>
    </source>
</evidence>
<protein>
    <submittedName>
        <fullName evidence="3">PP2C family serine/threonine-protein phosphatase</fullName>
    </submittedName>
</protein>
<dbReference type="EMBL" id="CP030139">
    <property type="protein sequence ID" value="WVS92364.1"/>
    <property type="molecule type" value="Genomic_DNA"/>
</dbReference>
<keyword evidence="1" id="KW-1133">Transmembrane helix</keyword>
<evidence type="ECO:0000313" key="4">
    <source>
        <dbReference type="Proteomes" id="UP000267249"/>
    </source>
</evidence>
<keyword evidence="1" id="KW-0812">Transmembrane</keyword>
<dbReference type="Pfam" id="PF13672">
    <property type="entry name" value="PP2C_2"/>
    <property type="match status" value="1"/>
</dbReference>
<name>A0AAQ3MEI8_SYNEL</name>
<dbReference type="RefSeq" id="WP_370538886.1">
    <property type="nucleotide sequence ID" value="NZ_CP030139.2"/>
</dbReference>
<dbReference type="AlphaFoldDB" id="A0AAQ3MEI8"/>
<feature type="transmembrane region" description="Helical" evidence="1">
    <location>
        <begin position="568"/>
        <end position="589"/>
    </location>
</feature>
<sequence>MTQNFLAEHYTLPRQVEPLINRFLWVSGTAAAQIPAGTRVNDRYQVVAPQIWFDLDPDRPPQLPEVIPESLQPYLWLFEHHRHLPTLYGLEPLEKGETAILLERVPLDREGHLWPSLVSALKAASAALQIHWLEQILLLWEPLTAQGVAASLLRLMNIRVCAGELRLIELLDDNEDPLDVHVSVETMPVSLHRLGQVLHSLEPLLHREVAAAIAPALQALQAEEADLVQSQAILHQAWQYYSQRQALTVQGIALTDPGWRGGENEDSCYPLAADLAQAAQPDWIAVCDGLGGHAGGEIASQTAIAGLKLQLQQLLNHRQSNDSPAASLDDQLRASLCVVNDLIANRNERGAEVLARMGTTLVLALKTPGPQPELTLTHIGDSRAYWLTPRSTERLTLDHDVATQTVCQGHLAYRAALRLPQGAALSQAMGVMASSGLHIPIQEFRVLEPGILLLCSDGLSDYGLVETFGHVDVGAVLSGELSLSAWSQRWIERARQLTGHDNISVAAFYCQLTARDTSPIEPPPIVRESAALPAREPEPVAVSTQPTQLPETIADSAPEPAASFSFSWQIWIGAIALATLLGAGIGLIVPAPSQSGPNLGVPAQPSDR</sequence>
<dbReference type="PROSITE" id="PS51746">
    <property type="entry name" value="PPM_2"/>
    <property type="match status" value="1"/>
</dbReference>
<accession>A0AAQ3MEI8</accession>
<organism evidence="3 4">
    <name type="scientific">Synechococcus elongatus PCC 11801</name>
    <dbReference type="NCBI Taxonomy" id="2219813"/>
    <lineage>
        <taxon>Bacteria</taxon>
        <taxon>Bacillati</taxon>
        <taxon>Cyanobacteriota</taxon>
        <taxon>Cyanophyceae</taxon>
        <taxon>Synechococcales</taxon>
        <taxon>Synechococcaceae</taxon>
        <taxon>Synechococcus</taxon>
    </lineage>
</organism>
<evidence type="ECO:0000259" key="2">
    <source>
        <dbReference type="PROSITE" id="PS51746"/>
    </source>
</evidence>
<proteinExistence type="predicted"/>